<dbReference type="InterPro" id="IPR002156">
    <property type="entry name" value="RNaseH_domain"/>
</dbReference>
<dbReference type="PANTHER" id="PTHR47074">
    <property type="entry name" value="BNAC02G40300D PROTEIN"/>
    <property type="match status" value="1"/>
</dbReference>
<comment type="caution">
    <text evidence="2">The sequence shown here is derived from an EMBL/GenBank/DDBJ whole genome shotgun (WGS) entry which is preliminary data.</text>
</comment>
<dbReference type="InterPro" id="IPR052929">
    <property type="entry name" value="RNase_H-like_EbsB-rel"/>
</dbReference>
<dbReference type="InterPro" id="IPR044730">
    <property type="entry name" value="RNase_H-like_dom_plant"/>
</dbReference>
<evidence type="ECO:0000259" key="1">
    <source>
        <dbReference type="Pfam" id="PF13456"/>
    </source>
</evidence>
<dbReference type="Proteomes" id="UP001396334">
    <property type="component" value="Unassembled WGS sequence"/>
</dbReference>
<sequence length="338" mass="38058">MNLFASSSPTDAAWILDKVQAHVTTPMNAMLLEPFRKEEVWKVVKCMAPMKATGIDGFPALFYQTYWHIVGNDVVDFCPSILNEGHAAVESIEHVMKECTFIEGFLKAQGIHLVIYSADVSWKDRLALTFQGLSSIHKYALMVTFNTVWYARNKLVHEGLKPVLSNTLSFILASLKEYDMLQAHTCLMPTVTQLKWRASLENEVKVNFDSTFIQQSMRSVSGVICRDNEGFILAACSFMHLSVRDTFMAEALSCLQAITFAWELGFTRVVVEGDSRTVIMKCQSEDNDVSLITPEANMTAHIMAQEDKVFDCPMYWIEEAPPRTMLAAEKDRLAIAQG</sequence>
<keyword evidence="3" id="KW-1185">Reference proteome</keyword>
<protein>
    <recommendedName>
        <fullName evidence="1">RNase H type-1 domain-containing protein</fullName>
    </recommendedName>
</protein>
<organism evidence="2 3">
    <name type="scientific">Hibiscus sabdariffa</name>
    <name type="common">roselle</name>
    <dbReference type="NCBI Taxonomy" id="183260"/>
    <lineage>
        <taxon>Eukaryota</taxon>
        <taxon>Viridiplantae</taxon>
        <taxon>Streptophyta</taxon>
        <taxon>Embryophyta</taxon>
        <taxon>Tracheophyta</taxon>
        <taxon>Spermatophyta</taxon>
        <taxon>Magnoliopsida</taxon>
        <taxon>eudicotyledons</taxon>
        <taxon>Gunneridae</taxon>
        <taxon>Pentapetalae</taxon>
        <taxon>rosids</taxon>
        <taxon>malvids</taxon>
        <taxon>Malvales</taxon>
        <taxon>Malvaceae</taxon>
        <taxon>Malvoideae</taxon>
        <taxon>Hibiscus</taxon>
    </lineage>
</organism>
<evidence type="ECO:0000313" key="2">
    <source>
        <dbReference type="EMBL" id="KAK9019080.1"/>
    </source>
</evidence>
<gene>
    <name evidence="2" type="ORF">V6N11_034119</name>
</gene>
<proteinExistence type="predicted"/>
<name>A0ABR2S1D8_9ROSI</name>
<dbReference type="PANTHER" id="PTHR47074:SF61">
    <property type="entry name" value="RNASE H TYPE-1 DOMAIN-CONTAINING PROTEIN"/>
    <property type="match status" value="1"/>
</dbReference>
<dbReference type="EMBL" id="JBBPBN010000018">
    <property type="protein sequence ID" value="KAK9019080.1"/>
    <property type="molecule type" value="Genomic_DNA"/>
</dbReference>
<evidence type="ECO:0000313" key="3">
    <source>
        <dbReference type="Proteomes" id="UP001396334"/>
    </source>
</evidence>
<dbReference type="CDD" id="cd06222">
    <property type="entry name" value="RNase_H_like"/>
    <property type="match status" value="1"/>
</dbReference>
<reference evidence="2 3" key="1">
    <citation type="journal article" date="2024" name="G3 (Bethesda)">
        <title>Genome assembly of Hibiscus sabdariffa L. provides insights into metabolisms of medicinal natural products.</title>
        <authorList>
            <person name="Kim T."/>
        </authorList>
    </citation>
    <scope>NUCLEOTIDE SEQUENCE [LARGE SCALE GENOMIC DNA]</scope>
    <source>
        <strain evidence="2">TK-2024</strain>
        <tissue evidence="2">Old leaves</tissue>
    </source>
</reference>
<dbReference type="InterPro" id="IPR036397">
    <property type="entry name" value="RNaseH_sf"/>
</dbReference>
<dbReference type="Pfam" id="PF13456">
    <property type="entry name" value="RVT_3"/>
    <property type="match status" value="1"/>
</dbReference>
<feature type="domain" description="RNase H type-1" evidence="1">
    <location>
        <begin position="207"/>
        <end position="291"/>
    </location>
</feature>
<dbReference type="Gene3D" id="3.30.420.10">
    <property type="entry name" value="Ribonuclease H-like superfamily/Ribonuclease H"/>
    <property type="match status" value="1"/>
</dbReference>
<accession>A0ABR2S1D8</accession>